<organism evidence="4 5">
    <name type="scientific">Amanita muscaria (strain Koide BX008)</name>
    <dbReference type="NCBI Taxonomy" id="946122"/>
    <lineage>
        <taxon>Eukaryota</taxon>
        <taxon>Fungi</taxon>
        <taxon>Dikarya</taxon>
        <taxon>Basidiomycota</taxon>
        <taxon>Agaricomycotina</taxon>
        <taxon>Agaricomycetes</taxon>
        <taxon>Agaricomycetidae</taxon>
        <taxon>Agaricales</taxon>
        <taxon>Pluteineae</taxon>
        <taxon>Amanitaceae</taxon>
        <taxon>Amanita</taxon>
    </lineage>
</organism>
<dbReference type="SMART" id="SM00164">
    <property type="entry name" value="TBC"/>
    <property type="match status" value="1"/>
</dbReference>
<dbReference type="Proteomes" id="UP000054549">
    <property type="component" value="Unassembled WGS sequence"/>
</dbReference>
<evidence type="ECO:0000256" key="1">
    <source>
        <dbReference type="ARBA" id="ARBA00022468"/>
    </source>
</evidence>
<evidence type="ECO:0000313" key="5">
    <source>
        <dbReference type="Proteomes" id="UP000054549"/>
    </source>
</evidence>
<accession>A0A0C2TR04</accession>
<proteinExistence type="predicted"/>
<sequence>MNESQKRPGEGLIKKVFQELTGSVRSREELKNAALAGKLFSTGSDETAVAGRSLAWKIFLISREPLDSAPVNAVNLLETLQDYRKQYTEMFLEHMRAPDGSYEESACLQELDGRPRRRANTVNLETNNPLSLHDENPWRQWFQSVELRKTILQDVERTFPDMPFFRDSSVQARLTEILFLYSVMNPSIGYRQGMHELLAPLYYAVEYDSITCPEDEDASTLQQMCSRNWIAADSWALFTVVTKGVSRWYEWREAPDKPPDLPSHIHIDAASGQTQLKPYAAPIIQICNLIQSTLLKAVDPLLWEHVQRQGIEPQIYGIRWLRLLFTREFDMPNAMKLWDSLFAADPTIGIAPWICVAMLIRIRSQLLSADYSGQLALLLHYPTVELTPSAQTLSHTSLLVKQALALQLSPKPSTGAITMLENNTLLDIPVEVAAPQRAPRSRPTHVPRAKSASTSFSNTSNTLSRQQAMNIPEMITRGLLDRGESLGINKTVMNAVSELKKSMPDLTVSFSRSPPDAPSYPLSEERPVVERPPWEPRTRFEVEREISQLRSNNKRLGEALGWVVDLMLQDESEVQDLERLRRQRREALESLAYVRDALMGAVTELEDERLFGEEEVIRRREKAEMATKSAELSIINVPAPAPAPVIDSRSRLSVNRKAARQTSVSAFQRPMKNERLESISAPWNYTQSTFSGSNKHVPGAALPRLPPATSKTTGREQGRKTVGEDPLGVVNRAGH</sequence>
<feature type="compositionally biased region" description="Basic and acidic residues" evidence="2">
    <location>
        <begin position="713"/>
        <end position="723"/>
    </location>
</feature>
<feature type="compositionally biased region" description="Basic residues" evidence="2">
    <location>
        <begin position="439"/>
        <end position="448"/>
    </location>
</feature>
<name>A0A0C2TR04_AMAMK</name>
<dbReference type="STRING" id="946122.A0A0C2TR04"/>
<keyword evidence="5" id="KW-1185">Reference proteome</keyword>
<dbReference type="PANTHER" id="PTHR22957:SF337">
    <property type="entry name" value="TBC1 DOMAIN FAMILY MEMBER 5"/>
    <property type="match status" value="1"/>
</dbReference>
<dbReference type="Gene3D" id="1.10.8.270">
    <property type="entry name" value="putative rabgap domain of human tbc1 domain family member 14 like domains"/>
    <property type="match status" value="1"/>
</dbReference>
<dbReference type="OrthoDB" id="27140at2759"/>
<dbReference type="GO" id="GO:0005096">
    <property type="term" value="F:GTPase activator activity"/>
    <property type="evidence" value="ECO:0007669"/>
    <property type="project" value="UniProtKB-KW"/>
</dbReference>
<protein>
    <recommendedName>
        <fullName evidence="3">Rab-GAP TBC domain-containing protein</fullName>
    </recommendedName>
</protein>
<dbReference type="FunFam" id="1.10.8.270:FF:000011">
    <property type="entry name" value="TBC1 domain family member 5"/>
    <property type="match status" value="1"/>
</dbReference>
<feature type="compositionally biased region" description="Low complexity" evidence="2">
    <location>
        <begin position="451"/>
        <end position="464"/>
    </location>
</feature>
<dbReference type="Pfam" id="PF00566">
    <property type="entry name" value="RabGAP-TBC"/>
    <property type="match status" value="2"/>
</dbReference>
<feature type="region of interest" description="Disordered" evidence="2">
    <location>
        <begin position="690"/>
        <end position="735"/>
    </location>
</feature>
<dbReference type="PROSITE" id="PS50086">
    <property type="entry name" value="TBC_RABGAP"/>
    <property type="match status" value="1"/>
</dbReference>
<evidence type="ECO:0000259" key="3">
    <source>
        <dbReference type="PROSITE" id="PS50086"/>
    </source>
</evidence>
<dbReference type="InParanoid" id="A0A0C2TR04"/>
<dbReference type="HOGENOM" id="CLU_017119_1_0_1"/>
<dbReference type="InterPro" id="IPR000195">
    <property type="entry name" value="Rab-GAP-TBC_dom"/>
</dbReference>
<reference evidence="4 5" key="1">
    <citation type="submission" date="2014-04" db="EMBL/GenBank/DDBJ databases">
        <title>Evolutionary Origins and Diversification of the Mycorrhizal Mutualists.</title>
        <authorList>
            <consortium name="DOE Joint Genome Institute"/>
            <consortium name="Mycorrhizal Genomics Consortium"/>
            <person name="Kohler A."/>
            <person name="Kuo A."/>
            <person name="Nagy L.G."/>
            <person name="Floudas D."/>
            <person name="Copeland A."/>
            <person name="Barry K.W."/>
            <person name="Cichocki N."/>
            <person name="Veneault-Fourrey C."/>
            <person name="LaButti K."/>
            <person name="Lindquist E.A."/>
            <person name="Lipzen A."/>
            <person name="Lundell T."/>
            <person name="Morin E."/>
            <person name="Murat C."/>
            <person name="Riley R."/>
            <person name="Ohm R."/>
            <person name="Sun H."/>
            <person name="Tunlid A."/>
            <person name="Henrissat B."/>
            <person name="Grigoriev I.V."/>
            <person name="Hibbett D.S."/>
            <person name="Martin F."/>
        </authorList>
    </citation>
    <scope>NUCLEOTIDE SEQUENCE [LARGE SCALE GENOMIC DNA]</scope>
    <source>
        <strain evidence="4 5">Koide BX008</strain>
    </source>
</reference>
<dbReference type="GO" id="GO:0005737">
    <property type="term" value="C:cytoplasm"/>
    <property type="evidence" value="ECO:0007669"/>
    <property type="project" value="UniProtKB-ARBA"/>
</dbReference>
<feature type="region of interest" description="Disordered" evidence="2">
    <location>
        <begin position="436"/>
        <end position="464"/>
    </location>
</feature>
<gene>
    <name evidence="4" type="ORF">M378DRAFT_184109</name>
</gene>
<dbReference type="AlphaFoldDB" id="A0A0C2TR04"/>
<evidence type="ECO:0000256" key="2">
    <source>
        <dbReference type="SAM" id="MobiDB-lite"/>
    </source>
</evidence>
<feature type="domain" description="Rab-GAP TBC" evidence="3">
    <location>
        <begin position="46"/>
        <end position="345"/>
    </location>
</feature>
<dbReference type="Gene3D" id="1.10.472.80">
    <property type="entry name" value="Ypt/Rab-GAP domain of gyp1p, domain 3"/>
    <property type="match status" value="1"/>
</dbReference>
<evidence type="ECO:0000313" key="4">
    <source>
        <dbReference type="EMBL" id="KIL69704.1"/>
    </source>
</evidence>
<dbReference type="FunFam" id="1.10.472.80:FF:000038">
    <property type="entry name" value="TBC1 domain family member 5"/>
    <property type="match status" value="1"/>
</dbReference>
<dbReference type="EMBL" id="KN818225">
    <property type="protein sequence ID" value="KIL69704.1"/>
    <property type="molecule type" value="Genomic_DNA"/>
</dbReference>
<dbReference type="PANTHER" id="PTHR22957">
    <property type="entry name" value="TBC1 DOMAIN FAMILY MEMBER GTPASE-ACTIVATING PROTEIN"/>
    <property type="match status" value="1"/>
</dbReference>
<dbReference type="SUPFAM" id="SSF47923">
    <property type="entry name" value="Ypt/Rab-GAP domain of gyp1p"/>
    <property type="match status" value="2"/>
</dbReference>
<keyword evidence="1" id="KW-0343">GTPase activation</keyword>
<dbReference type="InterPro" id="IPR035969">
    <property type="entry name" value="Rab-GAP_TBC_sf"/>
</dbReference>